<gene>
    <name evidence="11" type="ORF">C7M84_011937</name>
</gene>
<dbReference type="SUPFAM" id="SSF57424">
    <property type="entry name" value="LDL receptor-like module"/>
    <property type="match status" value="1"/>
</dbReference>
<evidence type="ECO:0000256" key="9">
    <source>
        <dbReference type="SAM" id="MobiDB-lite"/>
    </source>
</evidence>
<evidence type="ECO:0000256" key="5">
    <source>
        <dbReference type="ARBA" id="ARBA00022989"/>
    </source>
</evidence>
<dbReference type="CDD" id="cd00054">
    <property type="entry name" value="EGF_CA"/>
    <property type="match status" value="1"/>
</dbReference>
<dbReference type="InterPro" id="IPR001881">
    <property type="entry name" value="EGF-like_Ca-bd_dom"/>
</dbReference>
<feature type="compositionally biased region" description="Basic and acidic residues" evidence="9">
    <location>
        <begin position="2125"/>
        <end position="2135"/>
    </location>
</feature>
<feature type="compositionally biased region" description="Basic and acidic residues" evidence="9">
    <location>
        <begin position="1976"/>
        <end position="1996"/>
    </location>
</feature>
<feature type="region of interest" description="Disordered" evidence="9">
    <location>
        <begin position="2176"/>
        <end position="2264"/>
    </location>
</feature>
<feature type="compositionally biased region" description="Polar residues" evidence="9">
    <location>
        <begin position="2017"/>
        <end position="2026"/>
    </location>
</feature>
<organism evidence="11 12">
    <name type="scientific">Penaeus vannamei</name>
    <name type="common">Whiteleg shrimp</name>
    <name type="synonym">Litopenaeus vannamei</name>
    <dbReference type="NCBI Taxonomy" id="6689"/>
    <lineage>
        <taxon>Eukaryota</taxon>
        <taxon>Metazoa</taxon>
        <taxon>Ecdysozoa</taxon>
        <taxon>Arthropoda</taxon>
        <taxon>Crustacea</taxon>
        <taxon>Multicrustacea</taxon>
        <taxon>Malacostraca</taxon>
        <taxon>Eumalacostraca</taxon>
        <taxon>Eucarida</taxon>
        <taxon>Decapoda</taxon>
        <taxon>Dendrobranchiata</taxon>
        <taxon>Penaeoidea</taxon>
        <taxon>Penaeidae</taxon>
        <taxon>Penaeus</taxon>
    </lineage>
</organism>
<dbReference type="GO" id="GO:0016192">
    <property type="term" value="P:vesicle-mediated transport"/>
    <property type="evidence" value="ECO:0007669"/>
    <property type="project" value="UniProtKB-ARBA"/>
</dbReference>
<dbReference type="InterPro" id="IPR049883">
    <property type="entry name" value="NOTCH1_EGF-like"/>
</dbReference>
<dbReference type="Proteomes" id="UP000283509">
    <property type="component" value="Unassembled WGS sequence"/>
</dbReference>
<feature type="compositionally biased region" description="Basic and acidic residues" evidence="9">
    <location>
        <begin position="2209"/>
        <end position="2221"/>
    </location>
</feature>
<dbReference type="PROSITE" id="PS50068">
    <property type="entry name" value="LDLRA_2"/>
    <property type="match status" value="2"/>
</dbReference>
<evidence type="ECO:0000259" key="10">
    <source>
        <dbReference type="PROSITE" id="PS50026"/>
    </source>
</evidence>
<feature type="compositionally biased region" description="Low complexity" evidence="9">
    <location>
        <begin position="1078"/>
        <end position="1119"/>
    </location>
</feature>
<feature type="compositionally biased region" description="Basic and acidic residues" evidence="9">
    <location>
        <begin position="2234"/>
        <end position="2250"/>
    </location>
</feature>
<feature type="region of interest" description="Disordered" evidence="9">
    <location>
        <begin position="2089"/>
        <end position="2155"/>
    </location>
</feature>
<evidence type="ECO:0000256" key="3">
    <source>
        <dbReference type="ARBA" id="ARBA00022692"/>
    </source>
</evidence>
<dbReference type="Gene3D" id="2.10.25.10">
    <property type="entry name" value="Laminin"/>
    <property type="match status" value="1"/>
</dbReference>
<evidence type="ECO:0000256" key="1">
    <source>
        <dbReference type="ARBA" id="ARBA00004167"/>
    </source>
</evidence>
<protein>
    <recommendedName>
        <fullName evidence="10">EGF-like domain-containing protein</fullName>
    </recommendedName>
</protein>
<dbReference type="PRINTS" id="PR00261">
    <property type="entry name" value="LDLRECEPTOR"/>
</dbReference>
<accession>A0A423T046</accession>
<comment type="caution">
    <text evidence="8">Lacks conserved residue(s) required for the propagation of feature annotation.</text>
</comment>
<dbReference type="SMART" id="SM00181">
    <property type="entry name" value="EGF"/>
    <property type="match status" value="3"/>
</dbReference>
<feature type="compositionally biased region" description="Low complexity" evidence="9">
    <location>
        <begin position="978"/>
        <end position="1049"/>
    </location>
</feature>
<keyword evidence="5" id="KW-1133">Transmembrane helix</keyword>
<keyword evidence="12" id="KW-1185">Reference proteome</keyword>
<dbReference type="InterPro" id="IPR000152">
    <property type="entry name" value="EGF-type_Asp/Asn_hydroxyl_site"/>
</dbReference>
<dbReference type="GO" id="GO:0005886">
    <property type="term" value="C:plasma membrane"/>
    <property type="evidence" value="ECO:0007669"/>
    <property type="project" value="TreeGrafter"/>
</dbReference>
<dbReference type="CDD" id="cd00112">
    <property type="entry name" value="LDLa"/>
    <property type="match status" value="2"/>
</dbReference>
<proteinExistence type="predicted"/>
<dbReference type="SMART" id="SM00192">
    <property type="entry name" value="LDLa"/>
    <property type="match status" value="3"/>
</dbReference>
<comment type="subcellular location">
    <subcellularLocation>
        <location evidence="1">Membrane</location>
        <topology evidence="1">Single-pass membrane protein</topology>
    </subcellularLocation>
</comment>
<dbReference type="InterPro" id="IPR009030">
    <property type="entry name" value="Growth_fac_rcpt_cys_sf"/>
</dbReference>
<dbReference type="InterPro" id="IPR002172">
    <property type="entry name" value="LDrepeatLR_classA_rpt"/>
</dbReference>
<reference evidence="11 12" key="1">
    <citation type="submission" date="2018-04" db="EMBL/GenBank/DDBJ databases">
        <authorList>
            <person name="Zhang X."/>
            <person name="Yuan J."/>
            <person name="Li F."/>
            <person name="Xiang J."/>
        </authorList>
    </citation>
    <scope>NUCLEOTIDE SEQUENCE [LARGE SCALE GENOMIC DNA]</scope>
    <source>
        <tissue evidence="11">Muscle</tissue>
    </source>
</reference>
<keyword evidence="7 8" id="KW-1015">Disulfide bond</keyword>
<evidence type="ECO:0000313" key="11">
    <source>
        <dbReference type="EMBL" id="ROT69844.1"/>
    </source>
</evidence>
<dbReference type="GO" id="GO:0005509">
    <property type="term" value="F:calcium ion binding"/>
    <property type="evidence" value="ECO:0007669"/>
    <property type="project" value="InterPro"/>
</dbReference>
<dbReference type="InterPro" id="IPR036055">
    <property type="entry name" value="LDL_receptor-like_sf"/>
</dbReference>
<sequence length="2264" mass="241820">MPETLVLRSFPREYTGSPRLSRRFNMGAGVGIRLSWPSLFTFGNSRLLQLDLGSGLFPGSVAVFAVPWRQHPATLPGRFLRFLLFLASFASSSSSLPSLSSPFSSLASFSPPPFLASSPPSFPRLLASSFPSPLAPSSLASSFPSSPSLLLPLASFSPSLASPRRPLPAGSLLSRSLHGLTRSTITQPPVVGFEISPVVNFPFLFPHDRKGKCGRCCQTEGSLDGRGGREGGREKGEKEERKEGGREKRRERRRRDGERRGEREGEEKERGRGREKGRRDGGGRRDLGKPCGSDSLCGRGLGWASPGAERGVWSSELAVELTHLPAHLGSDSATVGYHTGEYPEWGCDPETEQPCRSNSSLCVSLENVGDGFIDCPDGSDEDCPDGWFVCEDRSACVAPDLLQDGVPDCLDETDEVCDDWQHECLCGFPRCIDSSLVGDGVLDCLEGSDELAIDKDTYICPEEVAEGQEMRRKRRQANAFGFSGSLAGIAGDKTASPRPQEQAITNNFEKFRRPITLPPSTLSDHMLLFASQEPDQVTQLAGGDDGAFQTNTYFTTYTYYNTILAGNRPFVITSKQTVQNVVTVPLPDTGSFIERTEVTFDTQTYFTTQTFTRTGADDQVETSQEVLTQVVITEAPTVERSSVAPSSTSLITKTYFTTLTYYNTAQDGRISSDTVVSSEVVTETAYATPTPTLEGEGAVTLTPTPALQPEVSFGADQDELVVYATKTLYTTLTYLTTILEGSETITASRIEVSSNIVTEPLTSALSAEELHSIKSSYLSEQLRPSVAAEPEPQTVMYYHIRDNLYKQLRTFFATYTHYTTMSGGEVLSRLETKTKILTSTVTTASVPASLLINPTAAVEPIFATDFASAAGPSLQLDPSYLSSLKSSFLAGRPTVGDPGEEEGLTATVLVEEGDASGTFVVSDSTTSATLLVRPTDEPSTSSISGQTIVIVDSAHLSSLKSSYLASLSAQLASTKVPTVEPTVSPSPTVVPATGTTAVPDEGDPSTTTPDPETDPTITTSILNETTVVPGTDGTPTTLSPGDTVVVVDPGDGGETTILPEIPFTVRPDLPNPDELFPGGVIPAAASGGSSSGGDSSSSSSSSSDGGSEAPEGSSGGISITGSGNNGLNIDLGPMLTAVAGILRNNLNSQIAAKSDDNRRKINSPLRPPNTLISAQREPLLIPVGGVGASLSSSRDHTEGPEHGFIPLRRPTAPETQPRFPAGAQEPPRGAPALNANPGFIKVVPELPDLPTPIHLDEMEKFGPTFLPPQKTQSGFTAITTESLGPTRVSVISGSQTIFFGGVDLQDLPPPGQPAPTSVQGASGFERTSLFLQPSQPVLLEETRPMPVPVRVPVPGDGGPIPLPVTPQSLGDQLAVGDTQADGIFSRPSPQLPQPSRVGPATIVSIEGDNRIVGTQIVHARPVDTYRPEPSVIVSPARGEFVLQSTVGVGILSSDSEDDQRPRPPPGLEGTVLTGVETILVGQGADSGRTTVVRGSSTVMSGATTIFKPLFTRPAANNEPLGDLTSVVTGPGGLPTQYITRVETEARTITATRTDVLYTAGVTSTLTQVIRSTLPLRTIVTTVVGTATQVNYITATAPADGAFLPGDPTTYPPGSPFDPANYPSFPLDAQPGDGDLRLPEDAEVVLNEASLGIAEDNEISRVVESKSPDQEINVGGPVRAAVSLCDPQCSAARHEVCRLVRGAHACVCRAGYARRGSADACKPSAAYNVQILLDRVSNDQLIYNSLLRNASHPFTVELSNEATFGIDRAMLGSHLAPRYHAATITKFMDTKETVMPASVGSMDHGLIAEVKVEIARGDADGTEYEEEIISESVVKEALESSLRNTNFSLGGTELFANRAVSVLAAQDFDECSEVDHNDCSDKAHCFNTLGSFLCACKDGYKDMDDMPGRQCAVQTEQCAFCNFQGECIEKADGSYGCRCLQWFSGEQCQINLRVLLIVLMTGSPAFLRARRTRTDSTLDRRAMIHETSSESSAERPRSPPTSFMEKPERPPRPPRSDVSASRQSRTSFAEDRSVGLHTTLPPVLIPRVKGPAPRRPSVVSRGENGEPRVMIGADARSDLAASQQAYVDLLDPPSPSPRPTTGAAAGGRAPASVHSIHARINRSRSQSRERLTDSFLHHHLPQGSMRSRSSDRLHHSSHDLHSEFGVNFSFRHDGERSEARSYDETTVRPPVRTAGPDSFYSSKALSSQHISDEHQTMAERDGGSTLVYPQTELYRPVRDTDSLSDMSDHHSKATSSRAASRSFFS</sequence>
<dbReference type="Pfam" id="PF07645">
    <property type="entry name" value="EGF_CA"/>
    <property type="match status" value="1"/>
</dbReference>
<evidence type="ECO:0000256" key="7">
    <source>
        <dbReference type="ARBA" id="ARBA00023157"/>
    </source>
</evidence>
<feature type="compositionally biased region" description="Polar residues" evidence="9">
    <location>
        <begin position="2198"/>
        <end position="2208"/>
    </location>
</feature>
<feature type="domain" description="EGF-like" evidence="10">
    <location>
        <begin position="1866"/>
        <end position="1911"/>
    </location>
</feature>
<dbReference type="InterPro" id="IPR000742">
    <property type="entry name" value="EGF"/>
</dbReference>
<feature type="disulfide bond" evidence="8">
    <location>
        <begin position="1938"/>
        <end position="1947"/>
    </location>
</feature>
<evidence type="ECO:0000256" key="8">
    <source>
        <dbReference type="PROSITE-ProRule" id="PRU00076"/>
    </source>
</evidence>
<evidence type="ECO:0000256" key="2">
    <source>
        <dbReference type="ARBA" id="ARBA00022536"/>
    </source>
</evidence>
<feature type="region of interest" description="Disordered" evidence="9">
    <location>
        <begin position="1188"/>
        <end position="1230"/>
    </location>
</feature>
<evidence type="ECO:0000313" key="12">
    <source>
        <dbReference type="Proteomes" id="UP000283509"/>
    </source>
</evidence>
<feature type="region of interest" description="Disordered" evidence="9">
    <location>
        <begin position="218"/>
        <end position="291"/>
    </location>
</feature>
<dbReference type="PANTHER" id="PTHR24270">
    <property type="entry name" value="LOW-DENSITY LIPOPROTEIN RECEPTOR-RELATED"/>
    <property type="match status" value="1"/>
</dbReference>
<feature type="compositionally biased region" description="Basic and acidic residues" evidence="9">
    <location>
        <begin position="226"/>
        <end position="288"/>
    </location>
</feature>
<dbReference type="PROSITE" id="PS00010">
    <property type="entry name" value="ASX_HYDROXYL"/>
    <property type="match status" value="1"/>
</dbReference>
<dbReference type="OrthoDB" id="10040649at2759"/>
<feature type="compositionally biased region" description="Basic and acidic residues" evidence="9">
    <location>
        <begin position="2004"/>
        <end position="2014"/>
    </location>
</feature>
<name>A0A423T046_PENVA</name>
<evidence type="ECO:0000256" key="4">
    <source>
        <dbReference type="ARBA" id="ARBA00022737"/>
    </source>
</evidence>
<keyword evidence="3" id="KW-0812">Transmembrane</keyword>
<evidence type="ECO:0000256" key="6">
    <source>
        <dbReference type="ARBA" id="ARBA00023136"/>
    </source>
</evidence>
<keyword evidence="4" id="KW-0677">Repeat</keyword>
<dbReference type="SUPFAM" id="SSF57184">
    <property type="entry name" value="Growth factor receptor domain"/>
    <property type="match status" value="1"/>
</dbReference>
<comment type="caution">
    <text evidence="11">The sequence shown here is derived from an EMBL/GenBank/DDBJ whole genome shotgun (WGS) entry which is preliminary data.</text>
</comment>
<feature type="region of interest" description="Disordered" evidence="9">
    <location>
        <begin position="978"/>
        <end position="1119"/>
    </location>
</feature>
<feature type="domain" description="EGF-like" evidence="10">
    <location>
        <begin position="1913"/>
        <end position="1948"/>
    </location>
</feature>
<dbReference type="InterPro" id="IPR050685">
    <property type="entry name" value="LDLR"/>
</dbReference>
<feature type="compositionally biased region" description="Basic and acidic residues" evidence="9">
    <location>
        <begin position="2176"/>
        <end position="2185"/>
    </location>
</feature>
<reference evidence="11 12" key="2">
    <citation type="submission" date="2019-01" db="EMBL/GenBank/DDBJ databases">
        <title>The decoding of complex shrimp genome reveals the adaptation for benthos swimmer, frequently molting mechanism and breeding impact on genome.</title>
        <authorList>
            <person name="Sun Y."/>
            <person name="Gao Y."/>
            <person name="Yu Y."/>
        </authorList>
    </citation>
    <scope>NUCLEOTIDE SEQUENCE [LARGE SCALE GENOMIC DNA]</scope>
    <source>
        <tissue evidence="11">Muscle</tissue>
    </source>
</reference>
<feature type="compositionally biased region" description="Low complexity" evidence="9">
    <location>
        <begin position="2098"/>
        <end position="2111"/>
    </location>
</feature>
<dbReference type="SMART" id="SM00179">
    <property type="entry name" value="EGF_CA"/>
    <property type="match status" value="2"/>
</dbReference>
<keyword evidence="6" id="KW-0472">Membrane</keyword>
<dbReference type="PROSITE" id="PS01187">
    <property type="entry name" value="EGF_CA"/>
    <property type="match status" value="1"/>
</dbReference>
<feature type="compositionally biased region" description="Low complexity" evidence="9">
    <location>
        <begin position="2254"/>
        <end position="2264"/>
    </location>
</feature>
<dbReference type="Gene3D" id="4.10.400.10">
    <property type="entry name" value="Low-density Lipoprotein Receptor"/>
    <property type="match status" value="1"/>
</dbReference>
<dbReference type="PANTHER" id="PTHR24270:SF8">
    <property type="entry name" value="LD11117P-RELATED"/>
    <property type="match status" value="1"/>
</dbReference>
<feature type="region of interest" description="Disordered" evidence="9">
    <location>
        <begin position="1976"/>
        <end position="2067"/>
    </location>
</feature>
<dbReference type="PROSITE" id="PS50026">
    <property type="entry name" value="EGF_3"/>
    <property type="match status" value="2"/>
</dbReference>
<dbReference type="EMBL" id="QCYY01002513">
    <property type="protein sequence ID" value="ROT69844.1"/>
    <property type="molecule type" value="Genomic_DNA"/>
</dbReference>
<dbReference type="PROSITE" id="PS00022">
    <property type="entry name" value="EGF_1"/>
    <property type="match status" value="1"/>
</dbReference>
<keyword evidence="2 8" id="KW-0245">EGF-like domain</keyword>
<dbReference type="InterPro" id="IPR018097">
    <property type="entry name" value="EGF_Ca-bd_CS"/>
</dbReference>